<dbReference type="EMBL" id="LRGB01000512">
    <property type="protein sequence ID" value="KZS18505.1"/>
    <property type="molecule type" value="Genomic_DNA"/>
</dbReference>
<proteinExistence type="predicted"/>
<dbReference type="AlphaFoldDB" id="A0A162P476"/>
<sequence length="71" mass="7980">MSCSSQQCRIDAAEQQNLYLAVTGWNRTLRRSFGSAPCGAPFLALMSSAFGNRFPLPWLFFRKRGLTAFKC</sequence>
<evidence type="ECO:0000313" key="2">
    <source>
        <dbReference type="Proteomes" id="UP000076858"/>
    </source>
</evidence>
<reference evidence="1 2" key="1">
    <citation type="submission" date="2016-03" db="EMBL/GenBank/DDBJ databases">
        <title>EvidentialGene: Evidence-directed Construction of Genes on Genomes.</title>
        <authorList>
            <person name="Gilbert D.G."/>
            <person name="Choi J.-H."/>
            <person name="Mockaitis K."/>
            <person name="Colbourne J."/>
            <person name="Pfrender M."/>
        </authorList>
    </citation>
    <scope>NUCLEOTIDE SEQUENCE [LARGE SCALE GENOMIC DNA]</scope>
    <source>
        <strain evidence="1 2">Xinb3</strain>
        <tissue evidence="1">Complete organism</tissue>
    </source>
</reference>
<protein>
    <submittedName>
        <fullName evidence="1">Uncharacterized protein</fullName>
    </submittedName>
</protein>
<dbReference type="Proteomes" id="UP000076858">
    <property type="component" value="Unassembled WGS sequence"/>
</dbReference>
<organism evidence="1 2">
    <name type="scientific">Daphnia magna</name>
    <dbReference type="NCBI Taxonomy" id="35525"/>
    <lineage>
        <taxon>Eukaryota</taxon>
        <taxon>Metazoa</taxon>
        <taxon>Ecdysozoa</taxon>
        <taxon>Arthropoda</taxon>
        <taxon>Crustacea</taxon>
        <taxon>Branchiopoda</taxon>
        <taxon>Diplostraca</taxon>
        <taxon>Cladocera</taxon>
        <taxon>Anomopoda</taxon>
        <taxon>Daphniidae</taxon>
        <taxon>Daphnia</taxon>
    </lineage>
</organism>
<comment type="caution">
    <text evidence="1">The sequence shown here is derived from an EMBL/GenBank/DDBJ whole genome shotgun (WGS) entry which is preliminary data.</text>
</comment>
<keyword evidence="2" id="KW-1185">Reference proteome</keyword>
<name>A0A162P476_9CRUS</name>
<gene>
    <name evidence="1" type="ORF">APZ42_015036</name>
</gene>
<evidence type="ECO:0000313" key="1">
    <source>
        <dbReference type="EMBL" id="KZS18505.1"/>
    </source>
</evidence>
<accession>A0A162P476</accession>